<reference evidence="21" key="2">
    <citation type="submission" date="2023-01" db="EMBL/GenBank/DDBJ databases">
        <authorList>
            <person name="Petersen C."/>
        </authorList>
    </citation>
    <scope>NUCLEOTIDE SEQUENCE</scope>
    <source>
        <strain evidence="21">IBT 15450</strain>
    </source>
</reference>
<dbReference type="InterPro" id="IPR001764">
    <property type="entry name" value="Glyco_hydro_3_N"/>
</dbReference>
<comment type="catalytic activity">
    <reaction evidence="1">
        <text>Hydrolysis of terminal, non-reducing beta-D-glucosyl residues with release of beta-D-glucose.</text>
        <dbReference type="EC" id="3.2.1.21"/>
    </reaction>
</comment>
<dbReference type="EMBL" id="JAQJZL010000002">
    <property type="protein sequence ID" value="KAJ6051232.1"/>
    <property type="molecule type" value="Genomic_DNA"/>
</dbReference>
<dbReference type="PANTHER" id="PTHR42715">
    <property type="entry name" value="BETA-GLUCOSIDASE"/>
    <property type="match status" value="1"/>
</dbReference>
<gene>
    <name evidence="21" type="ORF">N7460_001766</name>
</gene>
<evidence type="ECO:0000256" key="9">
    <source>
        <dbReference type="ARBA" id="ARBA00023001"/>
    </source>
</evidence>
<accession>A0AAD6IIL7</accession>
<dbReference type="AlphaFoldDB" id="A0AAD6IIL7"/>
<evidence type="ECO:0000256" key="2">
    <source>
        <dbReference type="ARBA" id="ARBA00004613"/>
    </source>
</evidence>
<sequence length="792" mass="85295">MVSSRNALVLWLASIAAAQGDLNNVEPDSFYPRESDSPYSYPSPNATGIGGWDIAITKAKRFVSQLTIEEKVGLCTGNGFPPNPDNPDLLCQGQTQKIPRLNFTGLCYIDSDTGIGNSHSYATGFPPGVTAASTWDRELIRARGFAIATEHKNKGAHAVLGPVLALGRTVGGGTNFEGFGNDPFLIGVAGYETVIGHQAAGVQAVPKQYLGYDGQQYNRTYYSSNIDDKTLHEIEIWPYAEAVRAGASCVMSSYPYVNNSQACQNAHLLNDVLKTHLAFQGYTQTDWFGLKAGVDAFLAGMDQDMPGVAAAGGDWGFYGANLTLAVYNGSVPEWKLDDAATRIMTPYFLLGQDRDYPDINLVDDPRKAIVDSQRQRHRALAREIAAAGTVLLKNTDGKRGLPLKKPTTITLFGRAAGPNPYGPNQYGYGIGVFPSEWSTVNGYIGDSLSIGIGQGTLAEGSGSGSTFYPRLVDPLSAIQTRANQDLTLVDWSLSSNLTFAKTVAKRGTVCLPVVASSSGEGVDRNITLMHKGDALVNTVADNCDNTIVVVQSVGPVDMEKWIDHPNVTAVVWANLGGQELGPALVDILYGDVNPSGRLVYTIAKNLKDNAQPDIVTDPQPYPQINYTEGVSVDYRGFEKNGIKPRFAFGHGLSYSTFTYTSLVVSKHGGLAAALETPIEYVGNAPGGDMALYDVAIIAEVTIRNEGPYDGTEISQLYLEMPKQAGNPTKVLRGFVSIPIRDGETQTRKIYLTRKDISYWNVVKQTWVTPNGTFSVHVGASSADIRVSSTFDI</sequence>
<dbReference type="Pfam" id="PF00933">
    <property type="entry name" value="Glyco_hydro_3"/>
    <property type="match status" value="1"/>
</dbReference>
<keyword evidence="22" id="KW-1185">Reference proteome</keyword>
<keyword evidence="7 19" id="KW-0732">Signal</keyword>
<dbReference type="SMART" id="SM01217">
    <property type="entry name" value="Fn3_like"/>
    <property type="match status" value="1"/>
</dbReference>
<dbReference type="GO" id="GO:0008422">
    <property type="term" value="F:beta-glucosidase activity"/>
    <property type="evidence" value="ECO:0007669"/>
    <property type="project" value="UniProtKB-EC"/>
</dbReference>
<evidence type="ECO:0000256" key="10">
    <source>
        <dbReference type="ARBA" id="ARBA00023180"/>
    </source>
</evidence>
<protein>
    <recommendedName>
        <fullName evidence="15">Probable beta-glucosidase G</fullName>
        <ecNumber evidence="5">3.2.1.21</ecNumber>
    </recommendedName>
    <alternativeName>
        <fullName evidence="16">Beta-D-glucoside glucohydrolase G</fullName>
    </alternativeName>
    <alternativeName>
        <fullName evidence="17">Cellobiase G</fullName>
    </alternativeName>
    <alternativeName>
        <fullName evidence="18">Gentiobiase G</fullName>
    </alternativeName>
</protein>
<evidence type="ECO:0000256" key="13">
    <source>
        <dbReference type="ARBA" id="ARBA00023326"/>
    </source>
</evidence>
<comment type="function">
    <text evidence="14">Beta-glucosidases are one of a number of cellulolytic enzymes involved in the degradation of cellulosic biomass. Catalyzes the last step releasing glucose from the inhibitory cellobiose.</text>
</comment>
<keyword evidence="13" id="KW-0624">Polysaccharide degradation</keyword>
<evidence type="ECO:0000313" key="22">
    <source>
        <dbReference type="Proteomes" id="UP001219568"/>
    </source>
</evidence>
<proteinExistence type="inferred from homology"/>
<evidence type="ECO:0000256" key="8">
    <source>
        <dbReference type="ARBA" id="ARBA00022801"/>
    </source>
</evidence>
<dbReference type="Gene3D" id="3.20.20.300">
    <property type="entry name" value="Glycoside hydrolase, family 3, N-terminal domain"/>
    <property type="match status" value="1"/>
</dbReference>
<dbReference type="Gene3D" id="3.40.50.1700">
    <property type="entry name" value="Glycoside hydrolase family 3 C-terminal domain"/>
    <property type="match status" value="1"/>
</dbReference>
<evidence type="ECO:0000259" key="20">
    <source>
        <dbReference type="SMART" id="SM01217"/>
    </source>
</evidence>
<keyword evidence="8 21" id="KW-0378">Hydrolase</keyword>
<dbReference type="Pfam" id="PF14310">
    <property type="entry name" value="Fn3-like"/>
    <property type="match status" value="1"/>
</dbReference>
<dbReference type="InterPro" id="IPR026891">
    <property type="entry name" value="Fn3-like"/>
</dbReference>
<evidence type="ECO:0000256" key="11">
    <source>
        <dbReference type="ARBA" id="ARBA00023277"/>
    </source>
</evidence>
<evidence type="ECO:0000256" key="15">
    <source>
        <dbReference type="ARBA" id="ARBA00039579"/>
    </source>
</evidence>
<comment type="caution">
    <text evidence="21">The sequence shown here is derived from an EMBL/GenBank/DDBJ whole genome shotgun (WGS) entry which is preliminary data.</text>
</comment>
<keyword evidence="9" id="KW-0136">Cellulose degradation</keyword>
<evidence type="ECO:0000313" key="21">
    <source>
        <dbReference type="EMBL" id="KAJ6051232.1"/>
    </source>
</evidence>
<dbReference type="InterPro" id="IPR036962">
    <property type="entry name" value="Glyco_hydro_3_N_sf"/>
</dbReference>
<dbReference type="GO" id="GO:0005576">
    <property type="term" value="C:extracellular region"/>
    <property type="evidence" value="ECO:0007669"/>
    <property type="project" value="UniProtKB-SubCell"/>
</dbReference>
<organism evidence="21 22">
    <name type="scientific">Penicillium canescens</name>
    <dbReference type="NCBI Taxonomy" id="5083"/>
    <lineage>
        <taxon>Eukaryota</taxon>
        <taxon>Fungi</taxon>
        <taxon>Dikarya</taxon>
        <taxon>Ascomycota</taxon>
        <taxon>Pezizomycotina</taxon>
        <taxon>Eurotiomycetes</taxon>
        <taxon>Eurotiomycetidae</taxon>
        <taxon>Eurotiales</taxon>
        <taxon>Aspergillaceae</taxon>
        <taxon>Penicillium</taxon>
    </lineage>
</organism>
<feature type="chain" id="PRO_5042095143" description="Probable beta-glucosidase G" evidence="19">
    <location>
        <begin position="21"/>
        <end position="792"/>
    </location>
</feature>
<evidence type="ECO:0000256" key="4">
    <source>
        <dbReference type="ARBA" id="ARBA00005336"/>
    </source>
</evidence>
<evidence type="ECO:0000256" key="19">
    <source>
        <dbReference type="SAM" id="SignalP"/>
    </source>
</evidence>
<dbReference type="EC" id="3.2.1.21" evidence="5"/>
<dbReference type="InterPro" id="IPR002772">
    <property type="entry name" value="Glyco_hydro_3_C"/>
</dbReference>
<comment type="pathway">
    <text evidence="3">Glycan metabolism; cellulose degradation.</text>
</comment>
<keyword evidence="10" id="KW-0325">Glycoprotein</keyword>
<dbReference type="Pfam" id="PF01915">
    <property type="entry name" value="Glyco_hydro_3_C"/>
    <property type="match status" value="1"/>
</dbReference>
<dbReference type="InterPro" id="IPR050288">
    <property type="entry name" value="Cellulose_deg_GH3"/>
</dbReference>
<dbReference type="Gene3D" id="2.60.40.10">
    <property type="entry name" value="Immunoglobulins"/>
    <property type="match status" value="1"/>
</dbReference>
<evidence type="ECO:0000256" key="14">
    <source>
        <dbReference type="ARBA" id="ARBA00024983"/>
    </source>
</evidence>
<dbReference type="FunFam" id="3.20.20.300:FF:000002">
    <property type="entry name" value="Probable beta-glucosidase"/>
    <property type="match status" value="1"/>
</dbReference>
<keyword evidence="11" id="KW-0119">Carbohydrate metabolism</keyword>
<comment type="similarity">
    <text evidence="4">Belongs to the glycosyl hydrolase 3 family.</text>
</comment>
<reference evidence="21" key="1">
    <citation type="journal article" date="2023" name="IMA Fungus">
        <title>Comparative genomic study of the Penicillium genus elucidates a diverse pangenome and 15 lateral gene transfer events.</title>
        <authorList>
            <person name="Petersen C."/>
            <person name="Sorensen T."/>
            <person name="Nielsen M.R."/>
            <person name="Sondergaard T.E."/>
            <person name="Sorensen J.L."/>
            <person name="Fitzpatrick D.A."/>
            <person name="Frisvad J.C."/>
            <person name="Nielsen K.L."/>
        </authorList>
    </citation>
    <scope>NUCLEOTIDE SEQUENCE</scope>
    <source>
        <strain evidence="21">IBT 15450</strain>
    </source>
</reference>
<dbReference type="InterPro" id="IPR013783">
    <property type="entry name" value="Ig-like_fold"/>
</dbReference>
<dbReference type="SUPFAM" id="SSF52279">
    <property type="entry name" value="Beta-D-glucan exohydrolase, C-terminal domain"/>
    <property type="match status" value="1"/>
</dbReference>
<name>A0AAD6IIL7_PENCN</name>
<evidence type="ECO:0000256" key="3">
    <source>
        <dbReference type="ARBA" id="ARBA00004987"/>
    </source>
</evidence>
<dbReference type="InterPro" id="IPR036881">
    <property type="entry name" value="Glyco_hydro_3_C_sf"/>
</dbReference>
<keyword evidence="12" id="KW-0326">Glycosidase</keyword>
<evidence type="ECO:0000256" key="1">
    <source>
        <dbReference type="ARBA" id="ARBA00000448"/>
    </source>
</evidence>
<comment type="subcellular location">
    <subcellularLocation>
        <location evidence="2">Secreted</location>
    </subcellularLocation>
</comment>
<dbReference type="SUPFAM" id="SSF51445">
    <property type="entry name" value="(Trans)glycosidases"/>
    <property type="match status" value="1"/>
</dbReference>
<dbReference type="PANTHER" id="PTHR42715:SF12">
    <property type="entry name" value="BETA-GLUCOSIDASE G-RELATED"/>
    <property type="match status" value="1"/>
</dbReference>
<evidence type="ECO:0000256" key="5">
    <source>
        <dbReference type="ARBA" id="ARBA00012744"/>
    </source>
</evidence>
<dbReference type="InterPro" id="IPR017853">
    <property type="entry name" value="GH"/>
</dbReference>
<evidence type="ECO:0000256" key="16">
    <source>
        <dbReference type="ARBA" id="ARBA00041276"/>
    </source>
</evidence>
<evidence type="ECO:0000256" key="18">
    <source>
        <dbReference type="ARBA" id="ARBA00041808"/>
    </source>
</evidence>
<dbReference type="PRINTS" id="PR00133">
    <property type="entry name" value="GLHYDRLASE3"/>
</dbReference>
<keyword evidence="6" id="KW-0964">Secreted</keyword>
<feature type="domain" description="Fibronectin type III-like" evidence="20">
    <location>
        <begin position="712"/>
        <end position="781"/>
    </location>
</feature>
<evidence type="ECO:0000256" key="6">
    <source>
        <dbReference type="ARBA" id="ARBA00022525"/>
    </source>
</evidence>
<dbReference type="Proteomes" id="UP001219568">
    <property type="component" value="Unassembled WGS sequence"/>
</dbReference>
<dbReference type="GO" id="GO:0030245">
    <property type="term" value="P:cellulose catabolic process"/>
    <property type="evidence" value="ECO:0007669"/>
    <property type="project" value="UniProtKB-KW"/>
</dbReference>
<feature type="signal peptide" evidence="19">
    <location>
        <begin position="1"/>
        <end position="20"/>
    </location>
</feature>
<evidence type="ECO:0000256" key="17">
    <source>
        <dbReference type="ARBA" id="ARBA00041601"/>
    </source>
</evidence>
<evidence type="ECO:0000256" key="7">
    <source>
        <dbReference type="ARBA" id="ARBA00022729"/>
    </source>
</evidence>
<evidence type="ECO:0000256" key="12">
    <source>
        <dbReference type="ARBA" id="ARBA00023295"/>
    </source>
</evidence>